<dbReference type="Gene3D" id="3.80.10.10">
    <property type="entry name" value="Ribonuclease Inhibitor"/>
    <property type="match status" value="2"/>
</dbReference>
<keyword evidence="6" id="KW-1185">Reference proteome</keyword>
<dbReference type="InterPro" id="IPR001810">
    <property type="entry name" value="F-box_dom"/>
</dbReference>
<dbReference type="SMART" id="SM00367">
    <property type="entry name" value="LRR_CC"/>
    <property type="match status" value="11"/>
</dbReference>
<dbReference type="InterPro" id="IPR055251">
    <property type="entry name" value="SOS1_NGEF_PH"/>
</dbReference>
<dbReference type="AlphaFoldDB" id="A0AAV7J9F2"/>
<evidence type="ECO:0000259" key="3">
    <source>
        <dbReference type="PROSITE" id="PS50010"/>
    </source>
</evidence>
<dbReference type="Pfam" id="PF12937">
    <property type="entry name" value="F-box-like"/>
    <property type="match status" value="1"/>
</dbReference>
<dbReference type="InterPro" id="IPR001611">
    <property type="entry name" value="Leu-rich_rpt"/>
</dbReference>
<name>A0AAV7J9F2_9METZ</name>
<dbReference type="InterPro" id="IPR001849">
    <property type="entry name" value="PH_domain"/>
</dbReference>
<dbReference type="PANTHER" id="PTHR13318">
    <property type="entry name" value="PARTNER OF PAIRED, ISOFORM B-RELATED"/>
    <property type="match status" value="1"/>
</dbReference>
<feature type="region of interest" description="Disordered" evidence="1">
    <location>
        <begin position="646"/>
        <end position="737"/>
    </location>
</feature>
<feature type="domain" description="F-box" evidence="4">
    <location>
        <begin position="833"/>
        <end position="879"/>
    </location>
</feature>
<dbReference type="InterPro" id="IPR057207">
    <property type="entry name" value="FBXL15_LRR"/>
</dbReference>
<protein>
    <submittedName>
        <fullName evidence="5">F-box/LRR-repeat protein 20-like</fullName>
    </submittedName>
</protein>
<dbReference type="PROSITE" id="PS50003">
    <property type="entry name" value="PH_DOMAIN"/>
    <property type="match status" value="1"/>
</dbReference>
<dbReference type="Gene3D" id="1.20.900.10">
    <property type="entry name" value="Dbl homology (DH) domain"/>
    <property type="match status" value="1"/>
</dbReference>
<evidence type="ECO:0000259" key="4">
    <source>
        <dbReference type="PROSITE" id="PS50181"/>
    </source>
</evidence>
<feature type="domain" description="DH" evidence="3">
    <location>
        <begin position="59"/>
        <end position="244"/>
    </location>
</feature>
<dbReference type="SMART" id="SM00233">
    <property type="entry name" value="PH"/>
    <property type="match status" value="1"/>
</dbReference>
<feature type="compositionally biased region" description="Pro residues" evidence="1">
    <location>
        <begin position="659"/>
        <end position="675"/>
    </location>
</feature>
<dbReference type="SUPFAM" id="SSF50729">
    <property type="entry name" value="PH domain-like"/>
    <property type="match status" value="1"/>
</dbReference>
<dbReference type="SUPFAM" id="SSF48065">
    <property type="entry name" value="DBL homology domain (DH-domain)"/>
    <property type="match status" value="1"/>
</dbReference>
<evidence type="ECO:0000256" key="1">
    <source>
        <dbReference type="SAM" id="MobiDB-lite"/>
    </source>
</evidence>
<sequence>MTEVISHEDQTLTNQDSVFQYESVSSPGDQFKEDDMFALYEQIDKLRGAFQKDFASKHPWFPILEELVRTEDQYLTDIDSIIKSYVPKFELMETEIPEVITSETSKIIFINLEEIRDFHKGFYRSLKPILAQESLMKVAKLFQDQADNFKIYSEYCSNHSNSVELLVKLTKHKTVDSCLKSVQTILQHPLNLSTYLLKPVQRVLKYKLLLQSMVKHAADDSDEKALLQSAVDRMDSITKEINELQAISESKQCLLEIHEGLDTTPYEGPLTKYGTIDLQDTMLDLKAAKSRQERLIVLMDDALLICKVREKQVRNVRTLGRSAKGKRSAPYKFKDFIKLTELTFTQDDQFRGDDQAFLIHKQQSGKQMITYCLRARSIVNKNHWVSTLQDKVIASFNFAPDLFEQIMGTLKYSTSSLNSESATNSPIPQMRKNLKLIPLFPSVDAENDDKEHSFDEDRRPYTMYDYIDSTKSVPNFRRESSDILCERENVTEMTENDKVQFQIRKFSQKNMKTRPRMPTPSHPVKVSDSANGRDSGISESHEYSNAGIKQEMRELLCTMQQDYATFTGTTGERDSGVEEGEAPSQLDFMSLKRKHEGLVQSLVKNYMNVVSQQTAPPTRQLSNPQKFSTDFVYPDKSKITAGLQVVASPNNSPTKPTLSPKPPLSPKPSLSPKPPVSKISPSERNMKCKSLPRSAVNPSFPCDSEISDHTSSASDSLPASDFTSPVPDITSPTTRKGTIKVSGMKNHWEKTIDAHKEECKNYLIMSDPDNQSDCIGSCLDTIPATQPLLNYGASSGGNKHSNKSISFLSVSPSCDTGYKLIGRDCCKKNRTFSFHINALPKEILLKMFSQLDVVSLCRCASVCKLWSELAMDGSNWQKIDLFEYQINIRTSVMRPISKRCGGFLRSLSLRWCKNVEDDSLRSLTKYCPNLEELDLNGCIAITDSAGVYLSERCRKLKKLDIRSCTRITDITLSQLGQGCPLLENVSLSYCSQITNKGLYRLTQNCVNITNLHLDYCANIDDVGLTHIANNCPRLHTLSVTFCMRVGDTGVREISQKCEIEHLSLSHCDISNISLQAIGQFCPQLKSLCVSNCVRLTDTGFQALSQGCRQLENVDLEECVLISDITLNVLARYCNKIKSLTLSACDQITDQGIKSLTEGEAAVETLQILELDNCPLLTDTSIDYLMYCAPLNTVYLYDCQQISRTGIDRLKSALPDLKVQAYFAPLVTPPLPSQGRRARFFNGCRNCTLL</sequence>
<dbReference type="PANTHER" id="PTHR13318:SF165">
    <property type="entry name" value="F-BOX_LRR-REPEAT PROTEIN FBXL-1"/>
    <property type="match status" value="1"/>
</dbReference>
<comment type="caution">
    <text evidence="5">The sequence shown here is derived from an EMBL/GenBank/DDBJ whole genome shotgun (WGS) entry which is preliminary data.</text>
</comment>
<accession>A0AAV7J9F2</accession>
<reference evidence="5 6" key="1">
    <citation type="journal article" date="2023" name="BMC Biol.">
        <title>The compact genome of the sponge Oopsacas minuta (Hexactinellida) is lacking key metazoan core genes.</title>
        <authorList>
            <person name="Santini S."/>
            <person name="Schenkelaars Q."/>
            <person name="Jourda C."/>
            <person name="Duchesne M."/>
            <person name="Belahbib H."/>
            <person name="Rocher C."/>
            <person name="Selva M."/>
            <person name="Riesgo A."/>
            <person name="Vervoort M."/>
            <person name="Leys S.P."/>
            <person name="Kodjabachian L."/>
            <person name="Le Bivic A."/>
            <person name="Borchiellini C."/>
            <person name="Claverie J.M."/>
            <person name="Renard E."/>
        </authorList>
    </citation>
    <scope>NUCLEOTIDE SEQUENCE [LARGE SCALE GENOMIC DNA]</scope>
    <source>
        <strain evidence="5">SPO-2</strain>
    </source>
</reference>
<dbReference type="Pfam" id="PF13516">
    <property type="entry name" value="LRR_6"/>
    <property type="match status" value="1"/>
</dbReference>
<evidence type="ECO:0000313" key="5">
    <source>
        <dbReference type="EMBL" id="KAI6645638.1"/>
    </source>
</evidence>
<dbReference type="Pfam" id="PF00621">
    <property type="entry name" value="RhoGEF"/>
    <property type="match status" value="1"/>
</dbReference>
<dbReference type="GO" id="GO:0019005">
    <property type="term" value="C:SCF ubiquitin ligase complex"/>
    <property type="evidence" value="ECO:0007669"/>
    <property type="project" value="TreeGrafter"/>
</dbReference>
<dbReference type="Pfam" id="PF22697">
    <property type="entry name" value="SOS1_NGEF_PH"/>
    <property type="match status" value="1"/>
</dbReference>
<dbReference type="SMART" id="SM00256">
    <property type="entry name" value="FBOX"/>
    <property type="match status" value="1"/>
</dbReference>
<dbReference type="Gene3D" id="2.30.29.30">
    <property type="entry name" value="Pleckstrin-homology domain (PH domain)/Phosphotyrosine-binding domain (PTB)"/>
    <property type="match status" value="1"/>
</dbReference>
<feature type="region of interest" description="Disordered" evidence="1">
    <location>
        <begin position="511"/>
        <end position="541"/>
    </location>
</feature>
<dbReference type="PROSITE" id="PS50181">
    <property type="entry name" value="FBOX"/>
    <property type="match status" value="1"/>
</dbReference>
<dbReference type="InterPro" id="IPR011993">
    <property type="entry name" value="PH-like_dom_sf"/>
</dbReference>
<proteinExistence type="predicted"/>
<feature type="compositionally biased region" description="Polar residues" evidence="1">
    <location>
        <begin position="709"/>
        <end position="723"/>
    </location>
</feature>
<organism evidence="5 6">
    <name type="scientific">Oopsacas minuta</name>
    <dbReference type="NCBI Taxonomy" id="111878"/>
    <lineage>
        <taxon>Eukaryota</taxon>
        <taxon>Metazoa</taxon>
        <taxon>Porifera</taxon>
        <taxon>Hexactinellida</taxon>
        <taxon>Hexasterophora</taxon>
        <taxon>Lyssacinosida</taxon>
        <taxon>Leucopsacidae</taxon>
        <taxon>Oopsacas</taxon>
    </lineage>
</organism>
<dbReference type="EMBL" id="JAKMXF010000365">
    <property type="protein sequence ID" value="KAI6645638.1"/>
    <property type="molecule type" value="Genomic_DNA"/>
</dbReference>
<evidence type="ECO:0000259" key="2">
    <source>
        <dbReference type="PROSITE" id="PS50003"/>
    </source>
</evidence>
<feature type="domain" description="PH" evidence="2">
    <location>
        <begin position="263"/>
        <end position="393"/>
    </location>
</feature>
<dbReference type="InterPro" id="IPR032675">
    <property type="entry name" value="LRR_dom_sf"/>
</dbReference>
<dbReference type="GO" id="GO:0031146">
    <property type="term" value="P:SCF-dependent proteasomal ubiquitin-dependent protein catabolic process"/>
    <property type="evidence" value="ECO:0007669"/>
    <property type="project" value="TreeGrafter"/>
</dbReference>
<dbReference type="Pfam" id="PF25372">
    <property type="entry name" value="DUF7885"/>
    <property type="match status" value="1"/>
</dbReference>
<dbReference type="SMART" id="SM00325">
    <property type="entry name" value="RhoGEF"/>
    <property type="match status" value="1"/>
</dbReference>
<dbReference type="InterPro" id="IPR000219">
    <property type="entry name" value="DH_dom"/>
</dbReference>
<dbReference type="GO" id="GO:0005085">
    <property type="term" value="F:guanyl-nucleotide exchange factor activity"/>
    <property type="evidence" value="ECO:0007669"/>
    <property type="project" value="InterPro"/>
</dbReference>
<gene>
    <name evidence="5" type="ORF">LOD99_12901</name>
</gene>
<dbReference type="PROSITE" id="PS50010">
    <property type="entry name" value="DH_2"/>
    <property type="match status" value="1"/>
</dbReference>
<dbReference type="CDD" id="cd00160">
    <property type="entry name" value="RhoGEF"/>
    <property type="match status" value="1"/>
</dbReference>
<dbReference type="SUPFAM" id="SSF52047">
    <property type="entry name" value="RNI-like"/>
    <property type="match status" value="1"/>
</dbReference>
<evidence type="ECO:0000313" key="6">
    <source>
        <dbReference type="Proteomes" id="UP001165289"/>
    </source>
</evidence>
<dbReference type="Proteomes" id="UP001165289">
    <property type="component" value="Unassembled WGS sequence"/>
</dbReference>
<dbReference type="InterPro" id="IPR006553">
    <property type="entry name" value="Leu-rich_rpt_Cys-con_subtyp"/>
</dbReference>
<dbReference type="InterPro" id="IPR035899">
    <property type="entry name" value="DBL_dom_sf"/>
</dbReference>